<keyword evidence="2" id="KW-1185">Reference proteome</keyword>
<protein>
    <submittedName>
        <fullName evidence="1">Uncharacterized protein</fullName>
    </submittedName>
</protein>
<gene>
    <name evidence="1" type="ORF">MHBO_002513</name>
</gene>
<organism evidence="1 2">
    <name type="scientific">Bonamia ostreae</name>
    <dbReference type="NCBI Taxonomy" id="126728"/>
    <lineage>
        <taxon>Eukaryota</taxon>
        <taxon>Sar</taxon>
        <taxon>Rhizaria</taxon>
        <taxon>Endomyxa</taxon>
        <taxon>Ascetosporea</taxon>
        <taxon>Haplosporida</taxon>
        <taxon>Bonamia</taxon>
    </lineage>
</organism>
<evidence type="ECO:0000313" key="1">
    <source>
        <dbReference type="EMBL" id="MES1920897.1"/>
    </source>
</evidence>
<dbReference type="Proteomes" id="UP001439008">
    <property type="component" value="Unassembled WGS sequence"/>
</dbReference>
<proteinExistence type="predicted"/>
<evidence type="ECO:0000313" key="2">
    <source>
        <dbReference type="Proteomes" id="UP001439008"/>
    </source>
</evidence>
<accession>A0ABV2AMJ0</accession>
<sequence>MSEVLRLYIDIPPNNLRKRTNDILKNYLFVCKKSVSLISVIIETVSKIRKAYAFFWINKHLRNFGSVEKAKSVNGIGELYVLLMNAGMDYEAILQNFNDKFKYEPLEQIHIGENQFVNNRLFKIYQIVEISLNSVKYLNFLCFREFKILVNEKIDFSAQEIFGLAVKFANLKKLYIKKYQNLSKICEK</sequence>
<name>A0ABV2AMJ0_9EUKA</name>
<comment type="caution">
    <text evidence="1">The sequence shown here is derived from an EMBL/GenBank/DDBJ whole genome shotgun (WGS) entry which is preliminary data.</text>
</comment>
<reference evidence="1 2" key="1">
    <citation type="journal article" date="2024" name="BMC Biol.">
        <title>Comparative genomics of Ascetosporea gives new insight into the evolutionary basis for animal parasitism in Rhizaria.</title>
        <authorList>
            <person name="Hiltunen Thoren M."/>
            <person name="Onut-Brannstrom I."/>
            <person name="Alfjorden A."/>
            <person name="Peckova H."/>
            <person name="Swords F."/>
            <person name="Hooper C."/>
            <person name="Holzer A.S."/>
            <person name="Bass D."/>
            <person name="Burki F."/>
        </authorList>
    </citation>
    <scope>NUCLEOTIDE SEQUENCE [LARGE SCALE GENOMIC DNA]</scope>
    <source>
        <strain evidence="1">20-A016</strain>
    </source>
</reference>
<dbReference type="EMBL" id="JBDODL010000938">
    <property type="protein sequence ID" value="MES1920897.1"/>
    <property type="molecule type" value="Genomic_DNA"/>
</dbReference>